<organism evidence="1">
    <name type="scientific">Paenibacillus polymyxa</name>
    <name type="common">Bacillus polymyxa</name>
    <dbReference type="NCBI Taxonomy" id="1406"/>
    <lineage>
        <taxon>Bacteria</taxon>
        <taxon>Bacillati</taxon>
        <taxon>Bacillota</taxon>
        <taxon>Bacilli</taxon>
        <taxon>Bacillales</taxon>
        <taxon>Paenibacillaceae</taxon>
        <taxon>Paenibacillus</taxon>
    </lineage>
</organism>
<reference evidence="1" key="1">
    <citation type="submission" date="2022-11" db="EMBL/GenBank/DDBJ databases">
        <authorList>
            <person name="Vasilchenko N.G."/>
            <person name="Prazdnova E.V."/>
            <person name="Gorovtsov A.V."/>
            <person name="Chistyakov V.A."/>
            <person name="Pak M.L."/>
        </authorList>
    </citation>
    <scope>NUCLEOTIDE SEQUENCE</scope>
    <source>
        <strain evidence="1">R 4.5</strain>
    </source>
</reference>
<name>A0AAE9Q0U6_PAEPO</name>
<dbReference type="EMBL" id="CP097770">
    <property type="protein sequence ID" value="UZP76470.1"/>
    <property type="molecule type" value="Genomic_DNA"/>
</dbReference>
<protein>
    <submittedName>
        <fullName evidence="1">Uncharacterized protein</fullName>
    </submittedName>
</protein>
<sequence>MSSCFSDEEDSGQRFAQSLLNDKQIEVLDLVRLLLSPIPELGCGVLEAG</sequence>
<proteinExistence type="predicted"/>
<evidence type="ECO:0000313" key="1">
    <source>
        <dbReference type="EMBL" id="UZP76470.1"/>
    </source>
</evidence>
<dbReference type="AlphaFoldDB" id="A0AAE9Q0U6"/>
<dbReference type="RefSeq" id="WP_322173500.1">
    <property type="nucleotide sequence ID" value="NZ_JAXLNJ010000009.1"/>
</dbReference>
<accession>A0AAE9Q0U6</accession>
<gene>
    <name evidence="1" type="ORF">MF626_05625</name>
</gene>